<dbReference type="EMBL" id="JARKIF010000002">
    <property type="protein sequence ID" value="KAJ7646539.1"/>
    <property type="molecule type" value="Genomic_DNA"/>
</dbReference>
<gene>
    <name evidence="1" type="ORF">FB45DRAFT_1051211</name>
</gene>
<dbReference type="Gene3D" id="1.20.1280.50">
    <property type="match status" value="1"/>
</dbReference>
<name>A0AAD7CDQ5_9AGAR</name>
<evidence type="ECO:0000313" key="1">
    <source>
        <dbReference type="EMBL" id="KAJ7646539.1"/>
    </source>
</evidence>
<comment type="caution">
    <text evidence="1">The sequence shown here is derived from an EMBL/GenBank/DDBJ whole genome shotgun (WGS) entry which is preliminary data.</text>
</comment>
<proteinExistence type="predicted"/>
<protein>
    <recommendedName>
        <fullName evidence="3">F-box domain-containing protein</fullName>
    </recommendedName>
</protein>
<keyword evidence="2" id="KW-1185">Reference proteome</keyword>
<dbReference type="AlphaFoldDB" id="A0AAD7CDQ5"/>
<reference evidence="1" key="1">
    <citation type="submission" date="2023-03" db="EMBL/GenBank/DDBJ databases">
        <title>Massive genome expansion in bonnet fungi (Mycena s.s.) driven by repeated elements and novel gene families across ecological guilds.</title>
        <authorList>
            <consortium name="Lawrence Berkeley National Laboratory"/>
            <person name="Harder C.B."/>
            <person name="Miyauchi S."/>
            <person name="Viragh M."/>
            <person name="Kuo A."/>
            <person name="Thoen E."/>
            <person name="Andreopoulos B."/>
            <person name="Lu D."/>
            <person name="Skrede I."/>
            <person name="Drula E."/>
            <person name="Henrissat B."/>
            <person name="Morin E."/>
            <person name="Kohler A."/>
            <person name="Barry K."/>
            <person name="LaButti K."/>
            <person name="Morin E."/>
            <person name="Salamov A."/>
            <person name="Lipzen A."/>
            <person name="Mereny Z."/>
            <person name="Hegedus B."/>
            <person name="Baldrian P."/>
            <person name="Stursova M."/>
            <person name="Weitz H."/>
            <person name="Taylor A."/>
            <person name="Grigoriev I.V."/>
            <person name="Nagy L.G."/>
            <person name="Martin F."/>
            <person name="Kauserud H."/>
        </authorList>
    </citation>
    <scope>NUCLEOTIDE SEQUENCE</scope>
    <source>
        <strain evidence="1">9284</strain>
    </source>
</reference>
<evidence type="ECO:0008006" key="3">
    <source>
        <dbReference type="Google" id="ProtNLM"/>
    </source>
</evidence>
<evidence type="ECO:0000313" key="2">
    <source>
        <dbReference type="Proteomes" id="UP001221142"/>
    </source>
</evidence>
<accession>A0AAD7CDQ5</accession>
<sequence>MDAVHSFVPPRPPVLPAAIAHLIGSNTAPDSLEERIARAYTAELESQAAFLQDVMAVCARQHAVLLQSLEAHKPILSPIRHLPNELLAEIFTVVVRDAFNSIPSWGRLPHFEHPWVLSRVCRRWATVALGTPSLWSWIPLDLDAIGIKPGGLAMTKLLHERSGNLPLSIHLSEAYRRSPIGTRRILDIVFAQCERWQTVKLYGGPESPLTHDISAVSGRLHALTTLDVFAEVDLELDTLVEINTFAIVPNLVAVRVCVEDEDGVLRRPHLKFPWHQLTRLSIALACRADTLPLLPQLSNIVELRVEWRDTSFDLPQTTTITLPHLQILEVIAQCASSPYPLSLLNFFNTPLLKHLSIDNEADEPAVLSFIKRSGCKQSLKFCYFRLHSAKPECAFALLRGMPDLLDFKFGHLEKTTVPIPFTQALHAEWLAVRCKSGGPRLFVYLRNGGHPPVDPEVSLLMQRDGFFIKYSDYLESFDSLVNSKFK</sequence>
<dbReference type="Proteomes" id="UP001221142">
    <property type="component" value="Unassembled WGS sequence"/>
</dbReference>
<organism evidence="1 2">
    <name type="scientific">Roridomyces roridus</name>
    <dbReference type="NCBI Taxonomy" id="1738132"/>
    <lineage>
        <taxon>Eukaryota</taxon>
        <taxon>Fungi</taxon>
        <taxon>Dikarya</taxon>
        <taxon>Basidiomycota</taxon>
        <taxon>Agaricomycotina</taxon>
        <taxon>Agaricomycetes</taxon>
        <taxon>Agaricomycetidae</taxon>
        <taxon>Agaricales</taxon>
        <taxon>Marasmiineae</taxon>
        <taxon>Mycenaceae</taxon>
        <taxon>Roridomyces</taxon>
    </lineage>
</organism>